<feature type="domain" description="Flagellar protein FlgJ N-terminal" evidence="1">
    <location>
        <begin position="114"/>
        <end position="155"/>
    </location>
</feature>
<keyword evidence="3" id="KW-1185">Reference proteome</keyword>
<reference evidence="3" key="1">
    <citation type="submission" date="2015-08" db="EMBL/GenBank/DDBJ databases">
        <authorList>
            <person name="Varghese N."/>
        </authorList>
    </citation>
    <scope>NUCLEOTIDE SEQUENCE [LARGE SCALE GENOMIC DNA]</scope>
    <source>
        <strain evidence="3">DSM 23407</strain>
    </source>
</reference>
<gene>
    <name evidence="2" type="ORF">Ga0061067_1303</name>
</gene>
<dbReference type="AlphaFoldDB" id="A0A0K6ICZ9"/>
<sequence length="163" mass="16640">MAISPVSDIVLDVARAADPQQIRAAAAKLESIGYAASGDSGLFEDAMAAAGLSGGRGLDNSQWPVDGFTPAIGSTGSARVAMLNDTALNTRALSPAQKFEALMMQQMVEGILPEDAESVFGSGTAGGIWKSMLAEQIGNQMAARGGIGIAELIAKTLGKRETA</sequence>
<dbReference type="Proteomes" id="UP000183900">
    <property type="component" value="Unassembled WGS sequence"/>
</dbReference>
<dbReference type="EMBL" id="CYHE01000030">
    <property type="protein sequence ID" value="CUB01137.1"/>
    <property type="molecule type" value="Genomic_DNA"/>
</dbReference>
<dbReference type="InterPro" id="IPR019301">
    <property type="entry name" value="Flagellar_prot_FlgJ_N"/>
</dbReference>
<name>A0A0K6ICZ9_9HYPH</name>
<evidence type="ECO:0000313" key="2">
    <source>
        <dbReference type="EMBL" id="CUB01137.1"/>
    </source>
</evidence>
<dbReference type="OrthoDB" id="7889190at2"/>
<dbReference type="Pfam" id="PF10135">
    <property type="entry name" value="Rod-binding"/>
    <property type="match status" value="1"/>
</dbReference>
<evidence type="ECO:0000313" key="3">
    <source>
        <dbReference type="Proteomes" id="UP000183900"/>
    </source>
</evidence>
<evidence type="ECO:0000259" key="1">
    <source>
        <dbReference type="Pfam" id="PF10135"/>
    </source>
</evidence>
<proteinExistence type="predicted"/>
<organism evidence="2 3">
    <name type="scientific">Pannonibacter indicus</name>
    <dbReference type="NCBI Taxonomy" id="466044"/>
    <lineage>
        <taxon>Bacteria</taxon>
        <taxon>Pseudomonadati</taxon>
        <taxon>Pseudomonadota</taxon>
        <taxon>Alphaproteobacteria</taxon>
        <taxon>Hyphomicrobiales</taxon>
        <taxon>Stappiaceae</taxon>
        <taxon>Pannonibacter</taxon>
    </lineage>
</organism>
<dbReference type="RefSeq" id="WP_055457256.1">
    <property type="nucleotide sequence ID" value="NZ_CYHE01000030.1"/>
</dbReference>
<protein>
    <submittedName>
        <fullName evidence="2">Rod binding protein</fullName>
    </submittedName>
</protein>
<accession>A0A0K6ICZ9</accession>